<dbReference type="Proteomes" id="UP000199494">
    <property type="component" value="Unassembled WGS sequence"/>
</dbReference>
<evidence type="ECO:0000313" key="2">
    <source>
        <dbReference type="Proteomes" id="UP000199494"/>
    </source>
</evidence>
<protein>
    <submittedName>
        <fullName evidence="1">Uncharacterized protein</fullName>
    </submittedName>
</protein>
<organism evidence="1 2">
    <name type="scientific">Prauserella marina</name>
    <dbReference type="NCBI Taxonomy" id="530584"/>
    <lineage>
        <taxon>Bacteria</taxon>
        <taxon>Bacillati</taxon>
        <taxon>Actinomycetota</taxon>
        <taxon>Actinomycetes</taxon>
        <taxon>Pseudonocardiales</taxon>
        <taxon>Pseudonocardiaceae</taxon>
        <taxon>Prauserella</taxon>
    </lineage>
</organism>
<proteinExistence type="predicted"/>
<reference evidence="1 2" key="1">
    <citation type="submission" date="2016-10" db="EMBL/GenBank/DDBJ databases">
        <authorList>
            <person name="de Groot N.N."/>
        </authorList>
    </citation>
    <scope>NUCLEOTIDE SEQUENCE [LARGE SCALE GENOMIC DNA]</scope>
    <source>
        <strain evidence="1 2">CGMCC 4.5506</strain>
    </source>
</reference>
<gene>
    <name evidence="1" type="ORF">SAMN05421630_106111</name>
</gene>
<dbReference type="AlphaFoldDB" id="A0A1G6SCP0"/>
<keyword evidence="2" id="KW-1185">Reference proteome</keyword>
<sequence length="192" mass="21641">MVLSQFKRAFRRRFDSADLLVKHEGLMDSDAWEKFIESAEMTALEIKRFGLSSDRSHPMAEKTVGKIVTQVKPNWGEKKFPRRLRDAIIDGDVRAQELVGMPALDADEVEAVLEDGNQQRRLLIGQAAVPILAYPIAEDRDERPADAQVYAAMEEKVSEVNGKLGLKLPYDWKAGQWSDEALSVKLDAIRDS</sequence>
<accession>A0A1G6SCP0</accession>
<dbReference type="EMBL" id="FMZE01000006">
    <property type="protein sequence ID" value="SDD14424.1"/>
    <property type="molecule type" value="Genomic_DNA"/>
</dbReference>
<evidence type="ECO:0000313" key="1">
    <source>
        <dbReference type="EMBL" id="SDD14424.1"/>
    </source>
</evidence>
<name>A0A1G6SCP0_9PSEU</name>